<name>A0A0A3I3U3_9BACL</name>
<dbReference type="eggNOG" id="COG0719">
    <property type="taxonomic scope" value="Bacteria"/>
</dbReference>
<evidence type="ECO:0000259" key="3">
    <source>
        <dbReference type="Pfam" id="PF19295"/>
    </source>
</evidence>
<organism evidence="4 5">
    <name type="scientific">Ureibacillus manganicus DSM 26584</name>
    <dbReference type="NCBI Taxonomy" id="1384049"/>
    <lineage>
        <taxon>Bacteria</taxon>
        <taxon>Bacillati</taxon>
        <taxon>Bacillota</taxon>
        <taxon>Bacilli</taxon>
        <taxon>Bacillales</taxon>
        <taxon>Caryophanaceae</taxon>
        <taxon>Ureibacillus</taxon>
    </lineage>
</organism>
<dbReference type="OrthoDB" id="9803529at2"/>
<dbReference type="RefSeq" id="WP_036186959.1">
    <property type="nucleotide sequence ID" value="NZ_AVDA01000013.1"/>
</dbReference>
<dbReference type="AlphaFoldDB" id="A0A0A3I3U3"/>
<dbReference type="InterPro" id="IPR045595">
    <property type="entry name" value="SufBD_N"/>
</dbReference>
<dbReference type="InterPro" id="IPR055346">
    <property type="entry name" value="Fe-S_cluster_assembly_SufBD"/>
</dbReference>
<keyword evidence="5" id="KW-1185">Reference proteome</keyword>
<dbReference type="EMBL" id="JPVN01000013">
    <property type="protein sequence ID" value="KGR78180.1"/>
    <property type="molecule type" value="Genomic_DNA"/>
</dbReference>
<proteinExistence type="inferred from homology"/>
<evidence type="ECO:0000313" key="5">
    <source>
        <dbReference type="Proteomes" id="UP000030416"/>
    </source>
</evidence>
<accession>A0A0A3I3U3</accession>
<dbReference type="GO" id="GO:0016226">
    <property type="term" value="P:iron-sulfur cluster assembly"/>
    <property type="evidence" value="ECO:0007669"/>
    <property type="project" value="InterPro"/>
</dbReference>
<protein>
    <submittedName>
        <fullName evidence="4">Fe-S cluster assembly protein SufB</fullName>
    </submittedName>
</protein>
<dbReference type="Proteomes" id="UP000030416">
    <property type="component" value="Unassembled WGS sequence"/>
</dbReference>
<feature type="domain" description="SUF system FeS cluster assembly SufBD N-terminal" evidence="3">
    <location>
        <begin position="132"/>
        <end position="199"/>
    </location>
</feature>
<evidence type="ECO:0000256" key="1">
    <source>
        <dbReference type="ARBA" id="ARBA00043967"/>
    </source>
</evidence>
<dbReference type="InterPro" id="IPR010231">
    <property type="entry name" value="SUF_FeS_clus_asmbl_SufB"/>
</dbReference>
<comment type="caution">
    <text evidence="4">The sequence shown here is derived from an EMBL/GenBank/DDBJ whole genome shotgun (WGS) entry which is preliminary data.</text>
</comment>
<dbReference type="PANTHER" id="PTHR30508">
    <property type="entry name" value="FES CLUSTER ASSEMBLY PROTEIN SUF"/>
    <property type="match status" value="1"/>
</dbReference>
<comment type="similarity">
    <text evidence="1">Belongs to the iron-sulfur cluster assembly SufBD family.</text>
</comment>
<dbReference type="PANTHER" id="PTHR30508:SF1">
    <property type="entry name" value="UPF0051 PROTEIN ABCI8, CHLOROPLASTIC-RELATED"/>
    <property type="match status" value="1"/>
</dbReference>
<dbReference type="STRING" id="1384049.CD29_12195"/>
<dbReference type="Pfam" id="PF01458">
    <property type="entry name" value="SUFBD_core"/>
    <property type="match status" value="1"/>
</dbReference>
<dbReference type="Pfam" id="PF19295">
    <property type="entry name" value="SufBD_N"/>
    <property type="match status" value="1"/>
</dbReference>
<dbReference type="InterPro" id="IPR037284">
    <property type="entry name" value="SUF_FeS_clus_asmbl_SufBD_sf"/>
</dbReference>
<dbReference type="NCBIfam" id="TIGR01980">
    <property type="entry name" value="sufB"/>
    <property type="match status" value="1"/>
</dbReference>
<reference evidence="4 5" key="1">
    <citation type="submission" date="2014-02" db="EMBL/GenBank/DDBJ databases">
        <title>Draft genome sequence of Lysinibacillus manganicus DSM 26584T.</title>
        <authorList>
            <person name="Zhang F."/>
            <person name="Wang G."/>
            <person name="Zhang L."/>
        </authorList>
    </citation>
    <scope>NUCLEOTIDE SEQUENCE [LARGE SCALE GENOMIC DNA]</scope>
    <source>
        <strain evidence="4 5">DSM 26584</strain>
    </source>
</reference>
<evidence type="ECO:0000313" key="4">
    <source>
        <dbReference type="EMBL" id="KGR78180.1"/>
    </source>
</evidence>
<feature type="domain" description="SUF system FeS cluster assembly SufBD core" evidence="2">
    <location>
        <begin position="202"/>
        <end position="436"/>
    </location>
</feature>
<evidence type="ECO:0000259" key="2">
    <source>
        <dbReference type="Pfam" id="PF01458"/>
    </source>
</evidence>
<dbReference type="SUPFAM" id="SSF101960">
    <property type="entry name" value="Stabilizer of iron transporter SufD"/>
    <property type="match status" value="1"/>
</dbReference>
<gene>
    <name evidence="4" type="ORF">CD29_12195</name>
</gene>
<dbReference type="InterPro" id="IPR000825">
    <property type="entry name" value="SUF_FeS_clus_asmbl_SufBD_core"/>
</dbReference>
<sequence length="465" mass="52257">MAKKMPEIGDYKYGFHDKDVSVFRSKRGLTEDIVREISNMKNEPEWMLNYRLKALEIFYSKPMPQWGGDLSALNFDEITYYVKPSEATQKSWDEVPEEIKATFDKLGIPEAEQKYLAGVSAQYESEVVYHNMKKDLEDLGIVFKDTDSALKENEDIFKKYWGTVIPSSDNKFSALNSAVWSGGSFIYVPPGVKLETPLQAYFRINSENMGQFERTLIIVDEGASVHYVEGCTAPVYTTNSLHSAVVEIIVKKDAYCRYTTIQNWANNVYNLVTKRTVVEENGTMEWIDGNIGSKLTMKYPACILKGEGARGMTLSIAIAGKGQHQDAGAKMIHLAPNTSSSIVSKSIAKHGGKVSYRGIVRFGKKATGARSNIECDTLIMDNQSTSDTIPYNEVLNDNVSLEHEAKVSKVSEEQLFYLMSRGISEQEATEMIVMGFIEPFTKELPMEYAVEMNRLIKFEMEGSIG</sequence>